<evidence type="ECO:0000313" key="9">
    <source>
        <dbReference type="Proteomes" id="UP000075886"/>
    </source>
</evidence>
<dbReference type="EnsemblMetazoa" id="AFAF004643-RA">
    <property type="protein sequence ID" value="AFAF004643-PA"/>
    <property type="gene ID" value="AFAF004643"/>
</dbReference>
<dbReference type="InterPro" id="IPR016185">
    <property type="entry name" value="PreATP-grasp_dom_sf"/>
</dbReference>
<feature type="domain" description="Synapsin ATP-binding" evidence="7">
    <location>
        <begin position="368"/>
        <end position="420"/>
    </location>
</feature>
<dbReference type="FunFam" id="3.40.50.20:FF:000008">
    <property type="entry name" value="Synapsin III"/>
    <property type="match status" value="1"/>
</dbReference>
<feature type="region of interest" description="Disordered" evidence="5">
    <location>
        <begin position="141"/>
        <end position="233"/>
    </location>
</feature>
<dbReference type="GO" id="GO:0030672">
    <property type="term" value="C:synaptic vesicle membrane"/>
    <property type="evidence" value="ECO:0007669"/>
    <property type="project" value="TreeGrafter"/>
</dbReference>
<dbReference type="InterPro" id="IPR020897">
    <property type="entry name" value="Synapsin_pre-ATP-grasp_dom"/>
</dbReference>
<evidence type="ECO:0000256" key="4">
    <source>
        <dbReference type="ARBA" id="ARBA00034103"/>
    </source>
</evidence>
<dbReference type="InterPro" id="IPR001359">
    <property type="entry name" value="Synapsin"/>
</dbReference>
<protein>
    <recommendedName>
        <fullName evidence="10">Synapsin pre-ATP-grasp domain-containing protein</fullName>
    </recommendedName>
</protein>
<evidence type="ECO:0008006" key="10">
    <source>
        <dbReference type="Google" id="ProtNLM"/>
    </source>
</evidence>
<organism evidence="8 9">
    <name type="scientific">Anopheles farauti</name>
    <dbReference type="NCBI Taxonomy" id="69004"/>
    <lineage>
        <taxon>Eukaryota</taxon>
        <taxon>Metazoa</taxon>
        <taxon>Ecdysozoa</taxon>
        <taxon>Arthropoda</taxon>
        <taxon>Hexapoda</taxon>
        <taxon>Insecta</taxon>
        <taxon>Pterygota</taxon>
        <taxon>Neoptera</taxon>
        <taxon>Endopterygota</taxon>
        <taxon>Diptera</taxon>
        <taxon>Nematocera</taxon>
        <taxon>Culicoidea</taxon>
        <taxon>Culicidae</taxon>
        <taxon>Anophelinae</taxon>
        <taxon>Anopheles</taxon>
    </lineage>
</organism>
<evidence type="ECO:0000256" key="3">
    <source>
        <dbReference type="ARBA" id="ARBA00023018"/>
    </source>
</evidence>
<keyword evidence="2" id="KW-0597">Phosphoprotein</keyword>
<dbReference type="Proteomes" id="UP000075886">
    <property type="component" value="Unassembled WGS sequence"/>
</dbReference>
<dbReference type="EMBL" id="AXCN02000111">
    <property type="status" value="NOT_ANNOTATED_CDS"/>
    <property type="molecule type" value="Genomic_DNA"/>
</dbReference>
<dbReference type="Pfam" id="PF02078">
    <property type="entry name" value="Synapsin"/>
    <property type="match status" value="1"/>
</dbReference>
<feature type="region of interest" description="Disordered" evidence="5">
    <location>
        <begin position="1"/>
        <end position="28"/>
    </location>
</feature>
<feature type="compositionally biased region" description="Pro residues" evidence="5">
    <location>
        <begin position="158"/>
        <end position="183"/>
    </location>
</feature>
<dbReference type="Pfam" id="PF02750">
    <property type="entry name" value="Synapsin_C"/>
    <property type="match status" value="1"/>
</dbReference>
<dbReference type="InterPro" id="IPR019736">
    <property type="entry name" value="Synapsin_P_site"/>
</dbReference>
<feature type="compositionally biased region" description="Polar residues" evidence="5">
    <location>
        <begin position="219"/>
        <end position="228"/>
    </location>
</feature>
<evidence type="ECO:0000313" key="8">
    <source>
        <dbReference type="EnsemblMetazoa" id="AFAF004643-PA"/>
    </source>
</evidence>
<dbReference type="Gene3D" id="3.40.50.20">
    <property type="match status" value="1"/>
</dbReference>
<feature type="region of interest" description="Disordered" evidence="5">
    <location>
        <begin position="94"/>
        <end position="114"/>
    </location>
</feature>
<dbReference type="SUPFAM" id="SSF52440">
    <property type="entry name" value="PreATP-grasp domain"/>
    <property type="match status" value="1"/>
</dbReference>
<dbReference type="STRING" id="69004.A0A182Q7L4"/>
<evidence type="ECO:0000256" key="5">
    <source>
        <dbReference type="SAM" id="MobiDB-lite"/>
    </source>
</evidence>
<dbReference type="AlphaFoldDB" id="A0A182Q7L4"/>
<keyword evidence="3" id="KW-0770">Synapse</keyword>
<dbReference type="PANTHER" id="PTHR10841">
    <property type="entry name" value="SYNAPSIN"/>
    <property type="match status" value="1"/>
</dbReference>
<dbReference type="PRINTS" id="PR01368">
    <property type="entry name" value="SYNAPSIN"/>
</dbReference>
<dbReference type="GO" id="GO:0007269">
    <property type="term" value="P:neurotransmitter secretion"/>
    <property type="evidence" value="ECO:0007669"/>
    <property type="project" value="InterPro"/>
</dbReference>
<feature type="compositionally biased region" description="Pro residues" evidence="5">
    <location>
        <begin position="193"/>
        <end position="204"/>
    </location>
</feature>
<evidence type="ECO:0000256" key="2">
    <source>
        <dbReference type="ARBA" id="ARBA00022553"/>
    </source>
</evidence>
<evidence type="ECO:0000259" key="7">
    <source>
        <dbReference type="Pfam" id="PF02750"/>
    </source>
</evidence>
<evidence type="ECO:0000259" key="6">
    <source>
        <dbReference type="Pfam" id="PF02078"/>
    </source>
</evidence>
<comment type="subcellular location">
    <subcellularLocation>
        <location evidence="4">Synapse</location>
    </subcellularLocation>
</comment>
<dbReference type="InterPro" id="IPR020898">
    <property type="entry name" value="Synapsin_ATP-bd_dom"/>
</dbReference>
<keyword evidence="9" id="KW-1185">Reference proteome</keyword>
<dbReference type="Pfam" id="PF10581">
    <property type="entry name" value="Synapsin_N"/>
    <property type="match status" value="1"/>
</dbReference>
<comment type="similarity">
    <text evidence="1">Belongs to the synapsin family.</text>
</comment>
<name>A0A182Q7L4_9DIPT</name>
<dbReference type="VEuPathDB" id="VectorBase:AFAF004643"/>
<reference evidence="8" key="2">
    <citation type="submission" date="2020-05" db="UniProtKB">
        <authorList>
            <consortium name="EnsemblMetazoa"/>
        </authorList>
    </citation>
    <scope>IDENTIFICATION</scope>
    <source>
        <strain evidence="8">FAR1</strain>
    </source>
</reference>
<reference evidence="9" key="1">
    <citation type="submission" date="2014-01" db="EMBL/GenBank/DDBJ databases">
        <title>The Genome Sequence of Anopheles farauti FAR1 (V2).</title>
        <authorList>
            <consortium name="The Broad Institute Genomics Platform"/>
            <person name="Neafsey D.E."/>
            <person name="Besansky N."/>
            <person name="Howell P."/>
            <person name="Walton C."/>
            <person name="Young S.K."/>
            <person name="Zeng Q."/>
            <person name="Gargeya S."/>
            <person name="Fitzgerald M."/>
            <person name="Haas B."/>
            <person name="Abouelleil A."/>
            <person name="Allen A.W."/>
            <person name="Alvarado L."/>
            <person name="Arachchi H.M."/>
            <person name="Berlin A.M."/>
            <person name="Chapman S.B."/>
            <person name="Gainer-Dewar J."/>
            <person name="Goldberg J."/>
            <person name="Griggs A."/>
            <person name="Gujja S."/>
            <person name="Hansen M."/>
            <person name="Howarth C."/>
            <person name="Imamovic A."/>
            <person name="Ireland A."/>
            <person name="Larimer J."/>
            <person name="McCowan C."/>
            <person name="Murphy C."/>
            <person name="Pearson M."/>
            <person name="Poon T.W."/>
            <person name="Priest M."/>
            <person name="Roberts A."/>
            <person name="Saif S."/>
            <person name="Shea T."/>
            <person name="Sisk P."/>
            <person name="Sykes S."/>
            <person name="Wortman J."/>
            <person name="Nusbaum C."/>
            <person name="Birren B."/>
        </authorList>
    </citation>
    <scope>NUCLEOTIDE SEQUENCE [LARGE SCALE GENOMIC DNA]</scope>
    <source>
        <strain evidence="9">FAR1</strain>
    </source>
</reference>
<sequence>MANSRRHPACADDRYKHPPNPSGPASKANECFITTQKRSGLVSSGFGFEAKLDPNGSGAGDGFIEANGKKQLRAKASCILQSELMVHNIGTGKTSSISARSQDPEHLSESQDPQAGTLSFASFKSSFTSNVNFLKRRFSSGDLSSECEDVDPKDLPPAARPQPPLQQQPMPGGPPNIPPPPAPGTAGSVSPGGPVPPGSAPPTGGPELSLSFGKGPAQRGTSAPSSPAKSRESLLQRVQSLTGAARDQGASIIGAAVSTASRVQPFNRDKCFTLLVVDDQNTDWSKYFRGKRLHSDYDIRVEQAEFREIMLTASADSGPMVGCNRGGSKQAKPFRPDFILVRQPPRDGSKDYRSTLLGLKYGGVPSINSLHSLYQFQDKPWVFAHLLQLQRRLGREAFPLVEQTFFPNPKDMIPASPRFSTIDSSEYGRMKSHSPTWSLLAAIAYSLFGSSVMPHIEPEEAVYSLPLRSSFRASSLICQMERSKAKSRRVRDDGCGEQKGVKKDDKKAKLLRLLRIQPGIKSAATLRSVCSPGSGTLEGGRALTVYGYGSSVVTVDSR</sequence>
<evidence type="ECO:0000256" key="1">
    <source>
        <dbReference type="ARBA" id="ARBA00008243"/>
    </source>
</evidence>
<accession>A0A182Q7L4</accession>
<proteinExistence type="inferred from homology"/>
<dbReference type="PANTHER" id="PTHR10841:SF17">
    <property type="entry name" value="SYNAPSIN"/>
    <property type="match status" value="1"/>
</dbReference>
<feature type="domain" description="Synapsin pre-ATP-grasp" evidence="6">
    <location>
        <begin position="268"/>
        <end position="366"/>
    </location>
</feature>